<dbReference type="OrthoDB" id="8537043at2"/>
<sequence length="193" mass="21564">MRVVLSIVGAVFILLYPLAIYFGLQHGSIERVALVLAVLFSARLLMLRLDRSVDNTTSPLLSVMVLAAGLGASLALLGYLFNDSVFFRYYPVLVNGLMAAVFIHSLRHGPPIIERLARLHEAELPESGVVYTRAVTKVWVVFFAINGAVALYTALWASLSVWTLYNGLLSYLLMGTLFVCEWLVRGWYRRTHD</sequence>
<reference evidence="2 3" key="1">
    <citation type="submission" date="2018-11" db="EMBL/GenBank/DDBJ databases">
        <title>Genomic Encyclopedia of Type Strains, Phase IV (KMG-IV): sequencing the most valuable type-strain genomes for metagenomic binning, comparative biology and taxonomic classification.</title>
        <authorList>
            <person name="Goeker M."/>
        </authorList>
    </citation>
    <scope>NUCLEOTIDE SEQUENCE [LARGE SCALE GENOMIC DNA]</scope>
    <source>
        <strain evidence="2 3">DSM 100316</strain>
    </source>
</reference>
<organism evidence="2 3">
    <name type="scientific">Sinobacterium caligoides</name>
    <dbReference type="NCBI Taxonomy" id="933926"/>
    <lineage>
        <taxon>Bacteria</taxon>
        <taxon>Pseudomonadati</taxon>
        <taxon>Pseudomonadota</taxon>
        <taxon>Gammaproteobacteria</taxon>
        <taxon>Cellvibrionales</taxon>
        <taxon>Spongiibacteraceae</taxon>
        <taxon>Sinobacterium</taxon>
    </lineage>
</organism>
<evidence type="ECO:0000313" key="3">
    <source>
        <dbReference type="Proteomes" id="UP000275394"/>
    </source>
</evidence>
<dbReference type="Pfam" id="PF04279">
    <property type="entry name" value="IspA"/>
    <property type="match status" value="1"/>
</dbReference>
<proteinExistence type="predicted"/>
<dbReference type="Proteomes" id="UP000275394">
    <property type="component" value="Unassembled WGS sequence"/>
</dbReference>
<keyword evidence="1" id="KW-0812">Transmembrane</keyword>
<keyword evidence="1" id="KW-0472">Membrane</keyword>
<feature type="transmembrane region" description="Helical" evidence="1">
    <location>
        <begin position="87"/>
        <end position="106"/>
    </location>
</feature>
<gene>
    <name evidence="2" type="ORF">EDC56_2030</name>
</gene>
<comment type="caution">
    <text evidence="2">The sequence shown here is derived from an EMBL/GenBank/DDBJ whole genome shotgun (WGS) entry which is preliminary data.</text>
</comment>
<name>A0A3N2DP51_9GAMM</name>
<feature type="transmembrane region" description="Helical" evidence="1">
    <location>
        <begin position="29"/>
        <end position="47"/>
    </location>
</feature>
<feature type="transmembrane region" description="Helical" evidence="1">
    <location>
        <begin position="138"/>
        <end position="162"/>
    </location>
</feature>
<feature type="transmembrane region" description="Helical" evidence="1">
    <location>
        <begin position="59"/>
        <end position="81"/>
    </location>
</feature>
<accession>A0A3N2DP51</accession>
<keyword evidence="3" id="KW-1185">Reference proteome</keyword>
<evidence type="ECO:0000256" key="1">
    <source>
        <dbReference type="SAM" id="Phobius"/>
    </source>
</evidence>
<protein>
    <submittedName>
        <fullName evidence="2">Putative membrane protein</fullName>
    </submittedName>
</protein>
<dbReference type="InterPro" id="IPR006008">
    <property type="entry name" value="YciB"/>
</dbReference>
<keyword evidence="1" id="KW-1133">Transmembrane helix</keyword>
<evidence type="ECO:0000313" key="2">
    <source>
        <dbReference type="EMBL" id="ROS01588.1"/>
    </source>
</evidence>
<feature type="transmembrane region" description="Helical" evidence="1">
    <location>
        <begin position="168"/>
        <end position="188"/>
    </location>
</feature>
<dbReference type="GO" id="GO:0016020">
    <property type="term" value="C:membrane"/>
    <property type="evidence" value="ECO:0007669"/>
    <property type="project" value="InterPro"/>
</dbReference>
<dbReference type="AlphaFoldDB" id="A0A3N2DP51"/>
<dbReference type="EMBL" id="RKHR01000004">
    <property type="protein sequence ID" value="ROS01588.1"/>
    <property type="molecule type" value="Genomic_DNA"/>
</dbReference>